<dbReference type="AlphaFoldDB" id="X1SFC1"/>
<reference evidence="1" key="1">
    <citation type="journal article" date="2014" name="Front. Microbiol.">
        <title>High frequency of phylogenetically diverse reductive dehalogenase-homologous genes in deep subseafloor sedimentary metagenomes.</title>
        <authorList>
            <person name="Kawai M."/>
            <person name="Futagami T."/>
            <person name="Toyoda A."/>
            <person name="Takaki Y."/>
            <person name="Nishi S."/>
            <person name="Hori S."/>
            <person name="Arai W."/>
            <person name="Tsubouchi T."/>
            <person name="Morono Y."/>
            <person name="Uchiyama I."/>
            <person name="Ito T."/>
            <person name="Fujiyama A."/>
            <person name="Inagaki F."/>
            <person name="Takami H."/>
        </authorList>
    </citation>
    <scope>NUCLEOTIDE SEQUENCE</scope>
    <source>
        <strain evidence="1">Expedition CK06-06</strain>
    </source>
</reference>
<sequence>PFRLSAPQSDIIIGVGHGGQDVFTGQNEAVILEAGQYSPREVRGKVIKLLSCQCGVILGPNLVKNGAACVLAYVDDYVWVVDADLASTPWSDEMAATSLMPVIDGLNALLDGKTAREALNIELEGYSRNAGIEEDELVKACLEFNRDNAILEGAGGAKVRARASLALPFKLIPPPPLL</sequence>
<accession>X1SFC1</accession>
<feature type="non-terminal residue" evidence="1">
    <location>
        <position position="178"/>
    </location>
</feature>
<evidence type="ECO:0000313" key="1">
    <source>
        <dbReference type="EMBL" id="GAI74105.1"/>
    </source>
</evidence>
<organism evidence="1">
    <name type="scientific">marine sediment metagenome</name>
    <dbReference type="NCBI Taxonomy" id="412755"/>
    <lineage>
        <taxon>unclassified sequences</taxon>
        <taxon>metagenomes</taxon>
        <taxon>ecological metagenomes</taxon>
    </lineage>
</organism>
<evidence type="ECO:0008006" key="2">
    <source>
        <dbReference type="Google" id="ProtNLM"/>
    </source>
</evidence>
<feature type="non-terminal residue" evidence="1">
    <location>
        <position position="1"/>
    </location>
</feature>
<name>X1SFC1_9ZZZZ</name>
<proteinExistence type="predicted"/>
<comment type="caution">
    <text evidence="1">The sequence shown here is derived from an EMBL/GenBank/DDBJ whole genome shotgun (WGS) entry which is preliminary data.</text>
</comment>
<protein>
    <recommendedName>
        <fullName evidence="2">Gingipain domain-containing protein</fullName>
    </recommendedName>
</protein>
<gene>
    <name evidence="1" type="ORF">S12H4_23989</name>
</gene>
<dbReference type="EMBL" id="BARW01012884">
    <property type="protein sequence ID" value="GAI74105.1"/>
    <property type="molecule type" value="Genomic_DNA"/>
</dbReference>